<evidence type="ECO:0000256" key="1">
    <source>
        <dbReference type="ARBA" id="ARBA00003466"/>
    </source>
</evidence>
<dbReference type="InterPro" id="IPR026458">
    <property type="entry name" value="Csg_halobact"/>
</dbReference>
<reference evidence="20" key="3">
    <citation type="journal article" date="2019" name="Microbiol. Resour. Announc.">
        <title>The genome of the Halobacterium salinarum type strain is closely related to that of the laboratory strains NRC-1 and R1.</title>
        <authorList>
            <person name="Pfeiffer F."/>
            <person name="Marchfelder A."/>
            <person name="Habermann B.H."/>
            <person name="Dyall-Smith M."/>
        </authorList>
    </citation>
    <scope>NUCLEOTIDE SEQUENCE</scope>
    <source>
        <strain evidence="20">NRC-1</strain>
    </source>
</reference>
<dbReference type="NCBIfam" id="TIGR04216">
    <property type="entry name" value="halo_surf_glyco"/>
    <property type="match status" value="1"/>
</dbReference>
<evidence type="ECO:0000256" key="5">
    <source>
        <dbReference type="ARBA" id="ARBA00017560"/>
    </source>
</evidence>
<dbReference type="InterPro" id="IPR026452">
    <property type="entry name" value="Surf_glycop_sig_pep"/>
</dbReference>
<sequence length="852" mass="89758">MTDTTGKLRAVLLTALMVGSVIGAGVAFTGGAAAANASDLNDYQRFNENTNYTYSTASEDGKTEGSVASGATIFQGEEDVTFRKLDNEKEVSPATLSRTGGSDEGVPLQMPIPEDQSTGSYDSNGPDNDEADFGVTVQSPSVTMLEVRNNADNDVTGGVLNTQQDESSIAVDYNYYAAEDLELTVEDEDGLDVTDEILAADQSGGAYEDGTGNNGPNTLRFDIDPNNVDAGDYTVSVEGVEDLDFGDATESASVTISSSNKASLNLAEDEVVQGANLKYTIENSPEGNYHAVTIDSSDFRDSSSGADAAKVMRSVGDTVDTGLVVDNDSTTEIVDDYENTSISDVDYAYAIVEIDDGNGVGSIETQYLDDSSADIDLYPASDTEDAPDYVNSNEELTNGSALDGVSTDDDTDFDVTQGDITLDNPTGAYVVGSEVDINGTANEGTDDVVLYARDNNDFELVTVDGEKSIEVDSDDTFEEEDITLSDGDKGGDDILGLPGTYRLGIIAKSDAVNSSGGVKDNIDTSDFNQGVSSTSSIRVTDTELTASFETYNGQVADDDNQIDVEGTAPGKDNVAAIIIGSRGKVKFQSISVDSDDTFDEEDIDISELRQGSASAHILSSGRDGKFGEDTANSISDLEDEVGNYTSGSPTGDQIRDRILSNTVDDTASDDLIVTQQFRLVDGLTTIEATEGGEAGGSLTVMGTTNRKADDNTITVELLQGDASIEINSTDEWNSDGQWSVDVPLSNVEPGNYTVEADDGDNTDRQNVEIVEELEEPDQTTVDQPENNQTMTTTMTETTTETTTEMTTTQENTTENGSEGTSDGESGGSIPGFGVGVALVAVLGAALLALRQN</sequence>
<keyword evidence="14" id="KW-0325">Glycoprotein</keyword>
<reference evidence="20" key="2">
    <citation type="journal article" date="2015" name="Life">
        <title>A manual curation strategy to improve genome annotation: application to a set of haloarchael genomes.</title>
        <authorList>
            <person name="Pfeiffer F."/>
            <person name="Oesterhelt D."/>
        </authorList>
    </citation>
    <scope>NUCLEOTIDE SEQUENCE</scope>
    <source>
        <strain evidence="20">NRC-1</strain>
    </source>
</reference>
<evidence type="ECO:0000256" key="3">
    <source>
        <dbReference type="ARBA" id="ARBA00004237"/>
    </source>
</evidence>
<dbReference type="NCBIfam" id="TIGR04126">
    <property type="entry name" value="PGF_CTERM"/>
    <property type="match status" value="1"/>
</dbReference>
<dbReference type="AlphaFoldDB" id="A0A510N9R1"/>
<keyword evidence="15" id="KW-0961">Cell wall biogenesis/degradation</keyword>
<evidence type="ECO:0000256" key="17">
    <source>
        <dbReference type="SAM" id="MobiDB-lite"/>
    </source>
</evidence>
<reference evidence="20" key="1">
    <citation type="journal article" date="2008" name="Genomics">
        <title>Evolution in the laboratory: the genome of Halobacterium salinarum strain R1 compared to that of strain NRC-1.</title>
        <authorList>
            <person name="Pfeiffer F."/>
            <person name="Schuster S.C."/>
            <person name="Broicher A."/>
            <person name="Falb M."/>
            <person name="Palm P."/>
            <person name="Rodewald K."/>
            <person name="Ruepp A."/>
            <person name="Soppa J."/>
            <person name="Tittor J."/>
            <person name="Oesterhelt D."/>
        </authorList>
    </citation>
    <scope>NUCLEOTIDE SEQUENCE</scope>
    <source>
        <strain evidence="20">NRC-1</strain>
    </source>
</reference>
<keyword evidence="6" id="KW-1003">Cell membrane</keyword>
<evidence type="ECO:0000256" key="9">
    <source>
        <dbReference type="ARBA" id="ARBA00022601"/>
    </source>
</evidence>
<keyword evidence="12 18" id="KW-1133">Transmembrane helix</keyword>
<evidence type="ECO:0000256" key="8">
    <source>
        <dbReference type="ARBA" id="ARBA00022525"/>
    </source>
</evidence>
<dbReference type="GeneID" id="68695155"/>
<gene>
    <name evidence="20" type="primary">csg</name>
    <name evidence="20" type="ORF">VNG_2679G</name>
</gene>
<keyword evidence="10 18" id="KW-0812">Transmembrane</keyword>
<evidence type="ECO:0000256" key="13">
    <source>
        <dbReference type="ARBA" id="ARBA00023136"/>
    </source>
</evidence>
<evidence type="ECO:0000313" key="20">
    <source>
        <dbReference type="EMBL" id="DAC79473.1"/>
    </source>
</evidence>
<evidence type="ECO:0000256" key="7">
    <source>
        <dbReference type="ARBA" id="ARBA00022512"/>
    </source>
</evidence>
<dbReference type="SMR" id="A0A510N9R1"/>
<dbReference type="GO" id="GO:0005886">
    <property type="term" value="C:plasma membrane"/>
    <property type="evidence" value="ECO:0007669"/>
    <property type="project" value="UniProtKB-SubCell"/>
</dbReference>
<keyword evidence="9" id="KW-0701">S-layer</keyword>
<keyword evidence="7" id="KW-0134">Cell wall</keyword>
<dbReference type="GO" id="GO:0030115">
    <property type="term" value="C:S-layer"/>
    <property type="evidence" value="ECO:0007669"/>
    <property type="project" value="UniProtKB-SubCell"/>
</dbReference>
<name>A0A510N9R1_HALSA</name>
<evidence type="ECO:0000256" key="16">
    <source>
        <dbReference type="ARBA" id="ARBA00032079"/>
    </source>
</evidence>
<feature type="transmembrane region" description="Helical" evidence="18">
    <location>
        <begin position="829"/>
        <end position="849"/>
    </location>
</feature>
<accession>A0A510N9R1</accession>
<evidence type="ECO:0000259" key="19">
    <source>
        <dbReference type="Pfam" id="PF18204"/>
    </source>
</evidence>
<dbReference type="OrthoDB" id="242828at2157"/>
<evidence type="ECO:0000256" key="14">
    <source>
        <dbReference type="ARBA" id="ARBA00023180"/>
    </source>
</evidence>
<dbReference type="Pfam" id="PF18204">
    <property type="entry name" value="PGF-CTERM"/>
    <property type="match status" value="1"/>
</dbReference>
<keyword evidence="8" id="KW-0964">Secreted</keyword>
<evidence type="ECO:0000256" key="12">
    <source>
        <dbReference type="ARBA" id="ARBA00022989"/>
    </source>
</evidence>
<evidence type="ECO:0000256" key="15">
    <source>
        <dbReference type="ARBA" id="ARBA00023316"/>
    </source>
</evidence>
<dbReference type="GO" id="GO:0071555">
    <property type="term" value="P:cell wall organization"/>
    <property type="evidence" value="ECO:0007669"/>
    <property type="project" value="UniProtKB-KW"/>
</dbReference>
<protein>
    <recommendedName>
        <fullName evidence="5">Cell surface glycoprotein</fullName>
    </recommendedName>
    <alternativeName>
        <fullName evidence="16">S-layer glycoprotein</fullName>
    </alternativeName>
</protein>
<feature type="region of interest" description="Disordered" evidence="17">
    <location>
        <begin position="84"/>
        <end position="131"/>
    </location>
</feature>
<comment type="function">
    <text evidence="1">S-layer protein. The S-layer is a paracrystalline mono-layered assembly of proteins which coat the surface of the cell.</text>
</comment>
<proteinExistence type="inferred from homology"/>
<feature type="compositionally biased region" description="Low complexity" evidence="17">
    <location>
        <begin position="785"/>
        <end position="823"/>
    </location>
</feature>
<dbReference type="EMBL" id="BK010829">
    <property type="protein sequence ID" value="DAC79473.1"/>
    <property type="molecule type" value="Genomic_DNA"/>
</dbReference>
<dbReference type="InterPro" id="IPR026371">
    <property type="entry name" value="PGF_CTERM"/>
</dbReference>
<dbReference type="RefSeq" id="WP_012289536.1">
    <property type="nucleotide sequence ID" value="NC_002607.1"/>
</dbReference>
<keyword evidence="13 18" id="KW-0472">Membrane</keyword>
<evidence type="ECO:0000256" key="18">
    <source>
        <dbReference type="SAM" id="Phobius"/>
    </source>
</evidence>
<evidence type="ECO:0000256" key="10">
    <source>
        <dbReference type="ARBA" id="ARBA00022692"/>
    </source>
</evidence>
<evidence type="ECO:0000256" key="4">
    <source>
        <dbReference type="ARBA" id="ARBA00009327"/>
    </source>
</evidence>
<organism evidence="20">
    <name type="scientific">Halobacterium salinarum (strain ATCC 700922 / JCM 11081 / NRC-1)</name>
    <name type="common">Halobacterium halobium</name>
    <dbReference type="NCBI Taxonomy" id="64091"/>
    <lineage>
        <taxon>Archaea</taxon>
        <taxon>Methanobacteriati</taxon>
        <taxon>Methanobacteriota</taxon>
        <taxon>Stenosarchaea group</taxon>
        <taxon>Halobacteria</taxon>
        <taxon>Halobacteriales</taxon>
        <taxon>Halobacteriaceae</taxon>
        <taxon>Halobacterium</taxon>
        <taxon>Halobacterium salinarum NRC-34001</taxon>
    </lineage>
</organism>
<evidence type="ECO:0000256" key="2">
    <source>
        <dbReference type="ARBA" id="ARBA00004236"/>
    </source>
</evidence>
<comment type="subcellular location">
    <subcellularLocation>
        <location evidence="2">Cell membrane</location>
    </subcellularLocation>
    <subcellularLocation>
        <location evidence="3">Secreted</location>
        <location evidence="3">Cell wall</location>
        <location evidence="3">S-layer</location>
    </subcellularLocation>
</comment>
<feature type="region of interest" description="Disordered" evidence="17">
    <location>
        <begin position="772"/>
        <end position="828"/>
    </location>
</feature>
<comment type="similarity">
    <text evidence="4">Belongs to the halobacterial S-layer protein family.</text>
</comment>
<feature type="compositionally biased region" description="Polar residues" evidence="17">
    <location>
        <begin position="115"/>
        <end position="126"/>
    </location>
</feature>
<evidence type="ECO:0000256" key="11">
    <source>
        <dbReference type="ARBA" id="ARBA00022729"/>
    </source>
</evidence>
<evidence type="ECO:0000256" key="6">
    <source>
        <dbReference type="ARBA" id="ARBA00022475"/>
    </source>
</evidence>
<keyword evidence="11" id="KW-0732">Signal</keyword>
<dbReference type="NCBIfam" id="TIGR04207">
    <property type="entry name" value="halo_sig_pep"/>
    <property type="match status" value="1"/>
</dbReference>
<feature type="domain" description="PGF-CTERM archaeal protein-sorting signal" evidence="19">
    <location>
        <begin position="829"/>
        <end position="850"/>
    </location>
</feature>